<sequence length="287" mass="29402">MASLLDRLSGAGPVRSKPNSRLSSPYTRPSRPPKGDSDSQWSHDLYEDPDKPSLSARLTNSAALPRKANSPLVQRALRDATGVGSVVSGGQLSIKGASGGSGGNVVQVEGLVKGTTPADVEAIFKRCGTILSSAPGPSLSHSANEVAVRVTFKDPAAATAAVEKFDKQQADGRTLRVRIVGGTTSSLVGRLGVVGVEIARETGTVDVLMEGGDAGGSKLRSDSIVASDPRASVLVAPPGADPKLYSQQQRQDTQRWQRGGGNGRGRGGRRGGGRRGGNGGGGGMDVD</sequence>
<organism evidence="1 2">
    <name type="scientific">Hygrophoropsis aurantiaca</name>
    <dbReference type="NCBI Taxonomy" id="72124"/>
    <lineage>
        <taxon>Eukaryota</taxon>
        <taxon>Fungi</taxon>
        <taxon>Dikarya</taxon>
        <taxon>Basidiomycota</taxon>
        <taxon>Agaricomycotina</taxon>
        <taxon>Agaricomycetes</taxon>
        <taxon>Agaricomycetidae</taxon>
        <taxon>Boletales</taxon>
        <taxon>Coniophorineae</taxon>
        <taxon>Hygrophoropsidaceae</taxon>
        <taxon>Hygrophoropsis</taxon>
    </lineage>
</organism>
<evidence type="ECO:0000313" key="1">
    <source>
        <dbReference type="EMBL" id="KAH7906807.1"/>
    </source>
</evidence>
<protein>
    <submittedName>
        <fullName evidence="1">Uncharacterized protein</fullName>
    </submittedName>
</protein>
<keyword evidence="2" id="KW-1185">Reference proteome</keyword>
<accession>A0ACB8A0X3</accession>
<dbReference type="EMBL" id="MU267973">
    <property type="protein sequence ID" value="KAH7906807.1"/>
    <property type="molecule type" value="Genomic_DNA"/>
</dbReference>
<reference evidence="1" key="1">
    <citation type="journal article" date="2021" name="New Phytol.">
        <title>Evolutionary innovations through gain and loss of genes in the ectomycorrhizal Boletales.</title>
        <authorList>
            <person name="Wu G."/>
            <person name="Miyauchi S."/>
            <person name="Morin E."/>
            <person name="Kuo A."/>
            <person name="Drula E."/>
            <person name="Varga T."/>
            <person name="Kohler A."/>
            <person name="Feng B."/>
            <person name="Cao Y."/>
            <person name="Lipzen A."/>
            <person name="Daum C."/>
            <person name="Hundley H."/>
            <person name="Pangilinan J."/>
            <person name="Johnson J."/>
            <person name="Barry K."/>
            <person name="LaButti K."/>
            <person name="Ng V."/>
            <person name="Ahrendt S."/>
            <person name="Min B."/>
            <person name="Choi I.G."/>
            <person name="Park H."/>
            <person name="Plett J.M."/>
            <person name="Magnuson J."/>
            <person name="Spatafora J.W."/>
            <person name="Nagy L.G."/>
            <person name="Henrissat B."/>
            <person name="Grigoriev I.V."/>
            <person name="Yang Z.L."/>
            <person name="Xu J."/>
            <person name="Martin F.M."/>
        </authorList>
    </citation>
    <scope>NUCLEOTIDE SEQUENCE</scope>
    <source>
        <strain evidence="1">ATCC 28755</strain>
    </source>
</reference>
<comment type="caution">
    <text evidence="1">The sequence shown here is derived from an EMBL/GenBank/DDBJ whole genome shotgun (WGS) entry which is preliminary data.</text>
</comment>
<evidence type="ECO:0000313" key="2">
    <source>
        <dbReference type="Proteomes" id="UP000790377"/>
    </source>
</evidence>
<gene>
    <name evidence="1" type="ORF">BJ138DRAFT_1093655</name>
</gene>
<name>A0ACB8A0X3_9AGAM</name>
<dbReference type="Proteomes" id="UP000790377">
    <property type="component" value="Unassembled WGS sequence"/>
</dbReference>
<proteinExistence type="predicted"/>